<reference evidence="2 3" key="1">
    <citation type="submission" date="2019-09" db="EMBL/GenBank/DDBJ databases">
        <title>Ecophysiology of the spiral-shaped methanotroph Methylospira mobilis as revealed by the complete genome sequence.</title>
        <authorList>
            <person name="Oshkin I.Y."/>
            <person name="Dedysh S.N."/>
            <person name="Miroshnikov K."/>
            <person name="Danilova O.V."/>
            <person name="Hakobyan A."/>
            <person name="Liesack W."/>
        </authorList>
    </citation>
    <scope>NUCLEOTIDE SEQUENCE [LARGE SCALE GENOMIC DNA]</scope>
    <source>
        <strain evidence="2 3">Shm1</strain>
    </source>
</reference>
<dbReference type="OrthoDB" id="9785126at2"/>
<dbReference type="InParanoid" id="A0A5Q0BJW3"/>
<dbReference type="EMBL" id="CP044205">
    <property type="protein sequence ID" value="QFY44103.1"/>
    <property type="molecule type" value="Genomic_DNA"/>
</dbReference>
<evidence type="ECO:0000313" key="2">
    <source>
        <dbReference type="EMBL" id="QFY44103.1"/>
    </source>
</evidence>
<evidence type="ECO:0000256" key="1">
    <source>
        <dbReference type="SAM" id="Phobius"/>
    </source>
</evidence>
<evidence type="ECO:0000313" key="3">
    <source>
        <dbReference type="Proteomes" id="UP000325755"/>
    </source>
</evidence>
<organism evidence="2 3">
    <name type="scientific">Candidatus Methylospira mobilis</name>
    <dbReference type="NCBI Taxonomy" id="1808979"/>
    <lineage>
        <taxon>Bacteria</taxon>
        <taxon>Pseudomonadati</taxon>
        <taxon>Pseudomonadota</taxon>
        <taxon>Gammaproteobacteria</taxon>
        <taxon>Methylococcales</taxon>
        <taxon>Methylococcaceae</taxon>
        <taxon>Candidatus Methylospira</taxon>
    </lineage>
</organism>
<feature type="transmembrane region" description="Helical" evidence="1">
    <location>
        <begin position="110"/>
        <end position="131"/>
    </location>
</feature>
<gene>
    <name evidence="2" type="ORF">F6R98_16915</name>
</gene>
<accession>A0A5Q0BJW3</accession>
<feature type="transmembrane region" description="Helical" evidence="1">
    <location>
        <begin position="137"/>
        <end position="159"/>
    </location>
</feature>
<name>A0A5Q0BJW3_9GAMM</name>
<dbReference type="GO" id="GO:0034220">
    <property type="term" value="P:monoatomic ion transmembrane transport"/>
    <property type="evidence" value="ECO:0007669"/>
    <property type="project" value="UniProtKB-KW"/>
</dbReference>
<dbReference type="KEGG" id="mmob:F6R98_16915"/>
<dbReference type="AlphaFoldDB" id="A0A5Q0BJW3"/>
<protein>
    <submittedName>
        <fullName evidence="2">Two pore domain potassium channel family protein</fullName>
    </submittedName>
</protein>
<feature type="transmembrane region" description="Helical" evidence="1">
    <location>
        <begin position="76"/>
        <end position="98"/>
    </location>
</feature>
<keyword evidence="2" id="KW-0813">Transport</keyword>
<dbReference type="SUPFAM" id="SSF81324">
    <property type="entry name" value="Voltage-gated potassium channels"/>
    <property type="match status" value="1"/>
</dbReference>
<keyword evidence="1" id="KW-1133">Transmembrane helix</keyword>
<proteinExistence type="predicted"/>
<dbReference type="Proteomes" id="UP000325755">
    <property type="component" value="Chromosome"/>
</dbReference>
<keyword evidence="2" id="KW-0406">Ion transport</keyword>
<keyword evidence="1" id="KW-0812">Transmembrane</keyword>
<keyword evidence="1" id="KW-0472">Membrane</keyword>
<keyword evidence="3" id="KW-1185">Reference proteome</keyword>
<keyword evidence="2" id="KW-0407">Ion channel</keyword>
<sequence length="347" mass="38533">MMANSTTVILTTGAGIVLLGVTAWDAFSTIVLPHSSFRLSSFYVKLGWQLWKALFSAVGNLHRRQSILSVFGPLSILLLLAWWALSLVIGFALLYLGLSVEFSNIEARPEFTAFVYMSGTTLFTLGIANAVDTLGRALIVLEGGTGLVFFAMVISYLPMIEQAYAEREAGVRRLYAIMEPACAFGMLQLMYSEEESHESRWHEKALEWLSGLLQSHVAHPVLIYYNSQRTEQSWLVTLSIILDFSALMIAANDHQRLVGWARGVFSLAVELTATLVETTNLTPGTAVRHLPEEHFPGLYELTDQWGIGLRNDQSMAELAALRQRYEPGLLALAQFLDVKLPAFGLEK</sequence>
<dbReference type="RefSeq" id="WP_153250071.1">
    <property type="nucleotide sequence ID" value="NZ_CP044205.1"/>
</dbReference>